<reference evidence="2" key="3">
    <citation type="submission" date="2018-08" db="EMBL/GenBank/DDBJ databases">
        <title>Leveraging single-cell genomics to expand the Fungal Tree of Life.</title>
        <authorList>
            <consortium name="DOE Joint Genome Institute"/>
            <person name="Ahrendt S.R."/>
            <person name="Quandt C.A."/>
            <person name="Ciobanu D."/>
            <person name="Clum A."/>
            <person name="Salamov A."/>
            <person name="Andreopoulos B."/>
            <person name="Cheng J.-F."/>
            <person name="Woyke T."/>
            <person name="Pelin A."/>
            <person name="Henrissat B."/>
            <person name="Reynolds N."/>
            <person name="Benny G.L."/>
            <person name="Smith M.E."/>
            <person name="James T.Y."/>
            <person name="Grigoriev I.V."/>
        </authorList>
    </citation>
    <scope>NUCLEOTIDE SEQUENCE</scope>
    <source>
        <strain evidence="2">CSF55</strain>
    </source>
</reference>
<evidence type="ECO:0000313" key="1">
    <source>
        <dbReference type="EMBL" id="EPZ31945.1"/>
    </source>
</evidence>
<proteinExistence type="predicted"/>
<dbReference type="EMBL" id="KE561200">
    <property type="protein sequence ID" value="EPZ31945.1"/>
    <property type="molecule type" value="Genomic_DNA"/>
</dbReference>
<reference evidence="4" key="2">
    <citation type="journal article" date="2018" name="Nat. Microbiol.">
        <title>Leveraging single-cell genomics to expand the fungal tree of life.</title>
        <authorList>
            <person name="Ahrendt S.R."/>
            <person name="Quandt C.A."/>
            <person name="Ciobanu D."/>
            <person name="Clum A."/>
            <person name="Salamov A."/>
            <person name="Andreopoulos B."/>
            <person name="Cheng J.F."/>
            <person name="Woyke T."/>
            <person name="Pelin A."/>
            <person name="Henrissat B."/>
            <person name="Reynolds N.K."/>
            <person name="Benny G.L."/>
            <person name="Smith M.E."/>
            <person name="James T.Y."/>
            <person name="Grigoriev I.V."/>
        </authorList>
    </citation>
    <scope>NUCLEOTIDE SEQUENCE [LARGE SCALE GENOMIC DNA]</scope>
    <source>
        <strain evidence="4">CSF55</strain>
    </source>
</reference>
<name>A0A075AT94_ROZAC</name>
<dbReference type="EMBL" id="ML005619">
    <property type="protein sequence ID" value="RKP17934.1"/>
    <property type="molecule type" value="Genomic_DNA"/>
</dbReference>
<evidence type="ECO:0000313" key="2">
    <source>
        <dbReference type="EMBL" id="RKP17934.1"/>
    </source>
</evidence>
<dbReference type="GO" id="GO:0003676">
    <property type="term" value="F:nucleic acid binding"/>
    <property type="evidence" value="ECO:0007669"/>
    <property type="project" value="InterPro"/>
</dbReference>
<dbReference type="Proteomes" id="UP000281549">
    <property type="component" value="Unassembled WGS sequence"/>
</dbReference>
<organism evidence="1 3">
    <name type="scientific">Rozella allomycis (strain CSF55)</name>
    <dbReference type="NCBI Taxonomy" id="988480"/>
    <lineage>
        <taxon>Eukaryota</taxon>
        <taxon>Fungi</taxon>
        <taxon>Fungi incertae sedis</taxon>
        <taxon>Cryptomycota</taxon>
        <taxon>Cryptomycota incertae sedis</taxon>
        <taxon>Rozella</taxon>
    </lineage>
</organism>
<keyword evidence="3" id="KW-1185">Reference proteome</keyword>
<dbReference type="InterPro" id="IPR010979">
    <property type="entry name" value="Ribosomal_uS13-like_H2TH"/>
</dbReference>
<sequence length="102" mass="11828">MSKAKIEAAKKLTSASISFLGETLEEYRLGVGEIKARQLCDKASIHRHCLIKDLRPGQWDILKEFISKEIEQYKEKQIIDMKNSLRIRRAKQLAEKDRATLK</sequence>
<protein>
    <submittedName>
        <fullName evidence="1">Uncharacterized protein</fullName>
    </submittedName>
</protein>
<evidence type="ECO:0000313" key="3">
    <source>
        <dbReference type="Proteomes" id="UP000030755"/>
    </source>
</evidence>
<reference evidence="1 3" key="1">
    <citation type="journal article" date="2013" name="Curr. Biol.">
        <title>Shared signatures of parasitism and phylogenomics unite Cryptomycota and microsporidia.</title>
        <authorList>
            <person name="James T.Y."/>
            <person name="Pelin A."/>
            <person name="Bonen L."/>
            <person name="Ahrendt S."/>
            <person name="Sain D."/>
            <person name="Corradi N."/>
            <person name="Stajich J.E."/>
        </authorList>
    </citation>
    <scope>NUCLEOTIDE SEQUENCE [LARGE SCALE GENOMIC DNA]</scope>
    <source>
        <strain evidence="1 3">CSF55</strain>
        <strain evidence="1 3">CSF55</strain>
    </source>
</reference>
<evidence type="ECO:0000313" key="4">
    <source>
        <dbReference type="Proteomes" id="UP000281549"/>
    </source>
</evidence>
<dbReference type="HOGENOM" id="CLU_2279077_0_0_1"/>
<dbReference type="SUPFAM" id="SSF46946">
    <property type="entry name" value="S13-like H2TH domain"/>
    <property type="match status" value="1"/>
</dbReference>
<dbReference type="Proteomes" id="UP000030755">
    <property type="component" value="Unassembled WGS sequence"/>
</dbReference>
<accession>A0A075AT94</accession>
<dbReference type="AlphaFoldDB" id="A0A075AT94"/>
<gene>
    <name evidence="1" type="ORF">O9G_001955</name>
    <name evidence="2" type="ORF">ROZALSC1DRAFT_30309</name>
</gene>
<dbReference type="Gene3D" id="1.10.8.50">
    <property type="match status" value="1"/>
</dbReference>